<dbReference type="AlphaFoldDB" id="A0A2A4I154"/>
<sequence>MAEAAFGVTIAGGGIAAACCAHLLARRGLAVTTAAYERRRAPAVMLSGAAVALIRDVMDRADLFVDAPRIARRIVAWGGGDPVAMPHDALVVDAAALATLADLPASRDTTPAAMTIRTDPRALPAPTRFGARIATAASVLLRHDGDARDCWIESLDAGWLFLIPCGARTGSLLSVGLPLDEACDRSRHVAARIILTDEATAIFDPVPRLAVATGGEDWIGCGSAAIAFDPIGGDGTAQTVRAAILAAAVVAGIASGGDRAALIAHYDAMLLATMRRHLALCVPFYRSGGAGHWWRTAHDALIRGHETCTHRLSAMPAPRYVLRDFDLLPRSDAA</sequence>
<evidence type="ECO:0000313" key="1">
    <source>
        <dbReference type="EMBL" id="PCG09993.1"/>
    </source>
</evidence>
<keyword evidence="2" id="KW-1185">Reference proteome</keyword>
<dbReference type="RefSeq" id="WP_096609477.1">
    <property type="nucleotide sequence ID" value="NZ_NWVD01000001.1"/>
</dbReference>
<evidence type="ECO:0000313" key="2">
    <source>
        <dbReference type="Proteomes" id="UP000218784"/>
    </source>
</evidence>
<protein>
    <submittedName>
        <fullName evidence="1">Uncharacterized protein</fullName>
    </submittedName>
</protein>
<comment type="caution">
    <text evidence="1">The sequence shown here is derived from an EMBL/GenBank/DDBJ whole genome shotgun (WGS) entry which is preliminary data.</text>
</comment>
<dbReference type="Proteomes" id="UP000218784">
    <property type="component" value="Unassembled WGS sequence"/>
</dbReference>
<dbReference type="InterPro" id="IPR036188">
    <property type="entry name" value="FAD/NAD-bd_sf"/>
</dbReference>
<dbReference type="EMBL" id="NWVD01000001">
    <property type="protein sequence ID" value="PCG09993.1"/>
    <property type="molecule type" value="Genomic_DNA"/>
</dbReference>
<dbReference type="Gene3D" id="3.50.50.60">
    <property type="entry name" value="FAD/NAD(P)-binding domain"/>
    <property type="match status" value="2"/>
</dbReference>
<proteinExistence type="predicted"/>
<reference evidence="1 2" key="1">
    <citation type="submission" date="2017-09" db="EMBL/GenBank/DDBJ databases">
        <title>Sphingomonas ginsenosidimutans KACC 14949, whole genome shotgun sequence.</title>
        <authorList>
            <person name="Feng G."/>
            <person name="Zhu H."/>
        </authorList>
    </citation>
    <scope>NUCLEOTIDE SEQUENCE [LARGE SCALE GENOMIC DNA]</scope>
    <source>
        <strain evidence="1 2">KACC 14949</strain>
    </source>
</reference>
<name>A0A2A4I154_9SPHN</name>
<accession>A0A2A4I154</accession>
<organism evidence="1 2">
    <name type="scientific">Sphingomonas ginsenosidimutans</name>
    <dbReference type="NCBI Taxonomy" id="862134"/>
    <lineage>
        <taxon>Bacteria</taxon>
        <taxon>Pseudomonadati</taxon>
        <taxon>Pseudomonadota</taxon>
        <taxon>Alphaproteobacteria</taxon>
        <taxon>Sphingomonadales</taxon>
        <taxon>Sphingomonadaceae</taxon>
        <taxon>Sphingomonas</taxon>
    </lineage>
</organism>
<dbReference type="SUPFAM" id="SSF51905">
    <property type="entry name" value="FAD/NAD(P)-binding domain"/>
    <property type="match status" value="1"/>
</dbReference>
<gene>
    <name evidence="1" type="ORF">COA17_00510</name>
</gene>